<dbReference type="EMBL" id="LT558125">
    <property type="protein sequence ID" value="SAM82879.1"/>
    <property type="molecule type" value="Genomic_DNA"/>
</dbReference>
<feature type="region of interest" description="Disordered" evidence="3">
    <location>
        <begin position="203"/>
        <end position="232"/>
    </location>
</feature>
<dbReference type="InterPro" id="IPR001878">
    <property type="entry name" value="Znf_CCHC"/>
</dbReference>
<evidence type="ECO:0000256" key="3">
    <source>
        <dbReference type="SAM" id="MobiDB-lite"/>
    </source>
</evidence>
<feature type="compositionally biased region" description="Polar residues" evidence="3">
    <location>
        <begin position="1"/>
        <end position="10"/>
    </location>
</feature>
<evidence type="ECO:0000256" key="2">
    <source>
        <dbReference type="PROSITE-ProRule" id="PRU00047"/>
    </source>
</evidence>
<evidence type="ECO:0000256" key="1">
    <source>
        <dbReference type="ARBA" id="ARBA00022664"/>
    </source>
</evidence>
<evidence type="ECO:0000313" key="6">
    <source>
        <dbReference type="Proteomes" id="UP000179920"/>
    </source>
</evidence>
<dbReference type="GO" id="GO:0006397">
    <property type="term" value="P:mRNA processing"/>
    <property type="evidence" value="ECO:0007669"/>
    <property type="project" value="UniProtKB-KW"/>
</dbReference>
<feature type="compositionally biased region" description="Basic and acidic residues" evidence="3">
    <location>
        <begin position="85"/>
        <end position="94"/>
    </location>
</feature>
<keyword evidence="2" id="KW-0479">Metal-binding</keyword>
<reference evidence="6" key="1">
    <citation type="submission" date="2016-04" db="EMBL/GenBank/DDBJ databases">
        <authorList>
            <person name="Guldener U."/>
            <person name="Guldener U."/>
        </authorList>
    </citation>
    <scope>NUCLEOTIDE SEQUENCE [LARGE SCALE GENOMIC DNA]</scope>
    <source>
        <strain evidence="6">UB2112</strain>
    </source>
</reference>
<gene>
    <name evidence="5" type="ORF">UBRO_20718</name>
</gene>
<dbReference type="GO" id="GO:0003676">
    <property type="term" value="F:nucleic acid binding"/>
    <property type="evidence" value="ECO:0007669"/>
    <property type="project" value="InterPro"/>
</dbReference>
<dbReference type="SUPFAM" id="SSF57756">
    <property type="entry name" value="Retrovirus zinc finger-like domains"/>
    <property type="match status" value="1"/>
</dbReference>
<evidence type="ECO:0000259" key="4">
    <source>
        <dbReference type="PROSITE" id="PS50158"/>
    </source>
</evidence>
<feature type="region of interest" description="Disordered" evidence="3">
    <location>
        <begin position="70"/>
        <end position="96"/>
    </location>
</feature>
<organism evidence="5 6">
    <name type="scientific">Ustilago bromivora</name>
    <dbReference type="NCBI Taxonomy" id="307758"/>
    <lineage>
        <taxon>Eukaryota</taxon>
        <taxon>Fungi</taxon>
        <taxon>Dikarya</taxon>
        <taxon>Basidiomycota</taxon>
        <taxon>Ustilaginomycotina</taxon>
        <taxon>Ustilaginomycetes</taxon>
        <taxon>Ustilaginales</taxon>
        <taxon>Ustilaginaceae</taxon>
        <taxon>Ustilago</taxon>
    </lineage>
</organism>
<dbReference type="PROSITE" id="PS50158">
    <property type="entry name" value="ZF_CCHC"/>
    <property type="match status" value="1"/>
</dbReference>
<dbReference type="SMART" id="SM00343">
    <property type="entry name" value="ZnF_C2HC"/>
    <property type="match status" value="1"/>
</dbReference>
<dbReference type="InterPro" id="IPR036875">
    <property type="entry name" value="Znf_CCHC_sf"/>
</dbReference>
<protein>
    <recommendedName>
        <fullName evidence="4">CCHC-type domain-containing protein</fullName>
    </recommendedName>
</protein>
<keyword evidence="2" id="KW-0863">Zinc-finger</keyword>
<dbReference type="GO" id="GO:0008270">
    <property type="term" value="F:zinc ion binding"/>
    <property type="evidence" value="ECO:0007669"/>
    <property type="project" value="UniProtKB-KW"/>
</dbReference>
<feature type="region of interest" description="Disordered" evidence="3">
    <location>
        <begin position="1"/>
        <end position="40"/>
    </location>
</feature>
<keyword evidence="1" id="KW-0507">mRNA processing</keyword>
<keyword evidence="2" id="KW-0862">Zinc</keyword>
<dbReference type="Gene3D" id="4.10.60.10">
    <property type="entry name" value="Zinc finger, CCHC-type"/>
    <property type="match status" value="1"/>
</dbReference>
<feature type="domain" description="CCHC-type" evidence="4">
    <location>
        <begin position="37"/>
        <end position="51"/>
    </location>
</feature>
<name>A0A1K0G5Y6_9BASI</name>
<evidence type="ECO:0000313" key="5">
    <source>
        <dbReference type="EMBL" id="SAM82879.1"/>
    </source>
</evidence>
<accession>A0A1K0G5Y6</accession>
<dbReference type="Proteomes" id="UP000179920">
    <property type="component" value="Chromosome IX"/>
</dbReference>
<dbReference type="AlphaFoldDB" id="A0A1K0G5Y6"/>
<proteinExistence type="predicted"/>
<sequence>MQVSRLQQELFNREGDGNNGDPGPSSRTTADPLDPTCLGCGEPGHMSQDCPALSTSASRTAAWKTPALEPSGGIVHKVPKYGPADQKRGDRRGDGTYVGLKKLGKERSKVIKELRRQAAKARRQMWNRSPASRAYQKQYREELKQLNFLTRGAVWQNYNQQFKARFTPKTYREYKLAVVRKYRATKTVEELRAQRHRSYIREREARASDPDHHKALEKGRRQRQADKEFDEKNKTLHKCHGARWMHRKNWIHMKRPCTIIVDQAEGEFQQSSVKLVGLTAL</sequence>